<reference evidence="23" key="1">
    <citation type="submission" date="2020-02" db="EMBL/GenBank/DDBJ databases">
        <title>Bird 10,000 Genomes (B10K) Project - Family phase.</title>
        <authorList>
            <person name="Zhang G."/>
        </authorList>
    </citation>
    <scope>NUCLEOTIDE SEQUENCE</scope>
    <source>
        <strain evidence="23">B10K-DU-002-28</strain>
        <tissue evidence="23">Muscle</tissue>
    </source>
</reference>
<evidence type="ECO:0000256" key="9">
    <source>
        <dbReference type="ARBA" id="ARBA00023134"/>
    </source>
</evidence>
<dbReference type="EMBL" id="WAAC01020310">
    <property type="protein sequence ID" value="NXX07584.1"/>
    <property type="molecule type" value="Genomic_DNA"/>
</dbReference>
<evidence type="ECO:0000256" key="14">
    <source>
        <dbReference type="ARBA" id="ARBA00023239"/>
    </source>
</evidence>
<dbReference type="GO" id="GO:0001653">
    <property type="term" value="F:peptide receptor activity"/>
    <property type="evidence" value="ECO:0007669"/>
    <property type="project" value="TreeGrafter"/>
</dbReference>
<dbReference type="InterPro" id="IPR001170">
    <property type="entry name" value="ANPR/GUC"/>
</dbReference>
<dbReference type="GO" id="GO:0005525">
    <property type="term" value="F:GTP binding"/>
    <property type="evidence" value="ECO:0007669"/>
    <property type="project" value="UniProtKB-KW"/>
</dbReference>
<organism evidence="23 24">
    <name type="scientific">Larus smithsonianus</name>
    <name type="common">American herring gull</name>
    <dbReference type="NCBI Taxonomy" id="243888"/>
    <lineage>
        <taxon>Eukaryota</taxon>
        <taxon>Metazoa</taxon>
        <taxon>Chordata</taxon>
        <taxon>Craniata</taxon>
        <taxon>Vertebrata</taxon>
        <taxon>Euteleostomi</taxon>
        <taxon>Archelosauria</taxon>
        <taxon>Archosauria</taxon>
        <taxon>Dinosauria</taxon>
        <taxon>Saurischia</taxon>
        <taxon>Theropoda</taxon>
        <taxon>Coelurosauria</taxon>
        <taxon>Aves</taxon>
        <taxon>Neognathae</taxon>
        <taxon>Neoaves</taxon>
        <taxon>Charadriiformes</taxon>
        <taxon>Laridae</taxon>
        <taxon>Larus</taxon>
    </lineage>
</organism>
<evidence type="ECO:0000256" key="18">
    <source>
        <dbReference type="ARBA" id="ARBA00075416"/>
    </source>
</evidence>
<dbReference type="GO" id="GO:0005886">
    <property type="term" value="C:plasma membrane"/>
    <property type="evidence" value="ECO:0007669"/>
    <property type="project" value="TreeGrafter"/>
</dbReference>
<name>A0A852GVK1_9CHAR</name>
<keyword evidence="12" id="KW-0325">Glycoprotein</keyword>
<feature type="coiled-coil region" evidence="21">
    <location>
        <begin position="804"/>
        <end position="835"/>
    </location>
</feature>
<dbReference type="FunFam" id="3.40.50.2300:FF:000200">
    <property type="entry name" value="Guanylate cyclase"/>
    <property type="match status" value="1"/>
</dbReference>
<dbReference type="InterPro" id="IPR011009">
    <property type="entry name" value="Kinase-like_dom_sf"/>
</dbReference>
<keyword evidence="4" id="KW-0812">Transmembrane</keyword>
<feature type="non-terminal residue" evidence="23">
    <location>
        <position position="845"/>
    </location>
</feature>
<comment type="function">
    <text evidence="20">Receptor for the atrial natriuretic peptide NPPA/ANP and the brain natriuretic peptide NPPB/BNP which are potent vasoactive hormones playing a key role in cardiovascular homeostasis. Plays an essential role in the regulation of endothelial cell senescence and vascular aging. Upon activation by ANP or BNP, stimulates the production of cyclic guanosine monophosphate (cGMP) that promotes vascular tone and volume homeostasis by activation of protein kinase cGMP-dependent 1/PRKG1 and subsequently PRKAA1, thereby controlling blood pressure and maintaining cardiovascular homeostasis.</text>
</comment>
<evidence type="ECO:0000256" key="2">
    <source>
        <dbReference type="ARBA" id="ARBA00011738"/>
    </source>
</evidence>
<dbReference type="GO" id="GO:0007168">
    <property type="term" value="P:receptor guanylyl cyclase signaling pathway"/>
    <property type="evidence" value="ECO:0007669"/>
    <property type="project" value="TreeGrafter"/>
</dbReference>
<dbReference type="InterPro" id="IPR028082">
    <property type="entry name" value="Peripla_BP_I"/>
</dbReference>
<dbReference type="Gene3D" id="1.10.510.10">
    <property type="entry name" value="Transferase(Phosphotransferase) domain 1"/>
    <property type="match status" value="1"/>
</dbReference>
<dbReference type="CDD" id="cd14042">
    <property type="entry name" value="PK_GC-A_B"/>
    <property type="match status" value="1"/>
</dbReference>
<evidence type="ECO:0000256" key="8">
    <source>
        <dbReference type="ARBA" id="ARBA00022989"/>
    </source>
</evidence>
<dbReference type="Gene3D" id="3.40.50.2300">
    <property type="match status" value="2"/>
</dbReference>
<keyword evidence="7" id="KW-0838">Vasoactive</keyword>
<dbReference type="FunFam" id="3.30.200.20:FF:001106">
    <property type="entry name" value="Guanylate cyclase"/>
    <property type="match status" value="1"/>
</dbReference>
<dbReference type="GO" id="GO:0005524">
    <property type="term" value="F:ATP binding"/>
    <property type="evidence" value="ECO:0007669"/>
    <property type="project" value="InterPro"/>
</dbReference>
<dbReference type="PANTHER" id="PTHR11920">
    <property type="entry name" value="GUANYLYL CYCLASE"/>
    <property type="match status" value="1"/>
</dbReference>
<proteinExistence type="predicted"/>
<dbReference type="CDD" id="cd06385">
    <property type="entry name" value="PBP1_NPR_A"/>
    <property type="match status" value="1"/>
</dbReference>
<protein>
    <recommendedName>
        <fullName evidence="17">Atrial natriuretic peptide receptor 1</fullName>
        <ecNumber evidence="3">4.6.1.2</ecNumber>
    </recommendedName>
    <alternativeName>
        <fullName evidence="18">Atrial natriuretic peptide receptor type A</fullName>
    </alternativeName>
    <alternativeName>
        <fullName evidence="19">Guanylate cyclase A</fullName>
    </alternativeName>
</protein>
<keyword evidence="13" id="KW-0868">Chloride</keyword>
<dbReference type="EC" id="4.6.1.2" evidence="3"/>
<comment type="caution">
    <text evidence="23">The sequence shown here is derived from an EMBL/GenBank/DDBJ whole genome shotgun (WGS) entry which is preliminary data.</text>
</comment>
<dbReference type="GO" id="GO:0004383">
    <property type="term" value="F:guanylate cyclase activity"/>
    <property type="evidence" value="ECO:0007669"/>
    <property type="project" value="UniProtKB-EC"/>
</dbReference>
<evidence type="ECO:0000256" key="3">
    <source>
        <dbReference type="ARBA" id="ARBA00012202"/>
    </source>
</evidence>
<dbReference type="Pfam" id="PF01094">
    <property type="entry name" value="ANF_receptor"/>
    <property type="match status" value="1"/>
</dbReference>
<gene>
    <name evidence="23" type="primary">Npr1</name>
    <name evidence="23" type="ORF">LARSMI_R00819</name>
</gene>
<evidence type="ECO:0000259" key="22">
    <source>
        <dbReference type="PROSITE" id="PS50011"/>
    </source>
</evidence>
<dbReference type="FunFam" id="1.10.510.10:FF:000270">
    <property type="entry name" value="Guanylate cyclase"/>
    <property type="match status" value="1"/>
</dbReference>
<comment type="catalytic activity">
    <reaction evidence="16">
        <text>GTP = 3',5'-cyclic GMP + diphosphate</text>
        <dbReference type="Rhea" id="RHEA:13665"/>
        <dbReference type="ChEBI" id="CHEBI:33019"/>
        <dbReference type="ChEBI" id="CHEBI:37565"/>
        <dbReference type="ChEBI" id="CHEBI:57746"/>
        <dbReference type="EC" id="4.6.1.2"/>
    </reaction>
    <physiologicalReaction direction="left-to-right" evidence="16">
        <dbReference type="Rhea" id="RHEA:13666"/>
    </physiologicalReaction>
</comment>
<comment type="subcellular location">
    <subcellularLocation>
        <location evidence="1">Membrane</location>
        <topology evidence="1">Single-pass type I membrane protein</topology>
    </subcellularLocation>
</comment>
<dbReference type="Pfam" id="PF07714">
    <property type="entry name" value="PK_Tyr_Ser-Thr"/>
    <property type="match status" value="1"/>
</dbReference>
<dbReference type="InterPro" id="IPR000719">
    <property type="entry name" value="Prot_kinase_dom"/>
</dbReference>
<comment type="subunit">
    <text evidence="2">Homodimer.</text>
</comment>
<keyword evidence="14" id="KW-0456">Lyase</keyword>
<evidence type="ECO:0000313" key="24">
    <source>
        <dbReference type="Proteomes" id="UP000620207"/>
    </source>
</evidence>
<feature type="domain" description="Protein kinase" evidence="22">
    <location>
        <begin position="529"/>
        <end position="796"/>
    </location>
</feature>
<evidence type="ECO:0000256" key="5">
    <source>
        <dbReference type="ARBA" id="ARBA00022729"/>
    </source>
</evidence>
<keyword evidence="9" id="KW-0342">GTP-binding</keyword>
<keyword evidence="24" id="KW-1185">Reference proteome</keyword>
<evidence type="ECO:0000256" key="6">
    <source>
        <dbReference type="ARBA" id="ARBA00022741"/>
    </source>
</evidence>
<evidence type="ECO:0000256" key="13">
    <source>
        <dbReference type="ARBA" id="ARBA00023214"/>
    </source>
</evidence>
<evidence type="ECO:0000256" key="12">
    <source>
        <dbReference type="ARBA" id="ARBA00023180"/>
    </source>
</evidence>
<evidence type="ECO:0000256" key="4">
    <source>
        <dbReference type="ARBA" id="ARBA00022692"/>
    </source>
</evidence>
<evidence type="ECO:0000256" key="16">
    <source>
        <dbReference type="ARBA" id="ARBA00036920"/>
    </source>
</evidence>
<evidence type="ECO:0000256" key="20">
    <source>
        <dbReference type="ARBA" id="ARBA00093378"/>
    </source>
</evidence>
<dbReference type="PANTHER" id="PTHR11920:SF300">
    <property type="entry name" value="ATRIAL NATRIURETIC PEPTIDE RECEPTOR 1"/>
    <property type="match status" value="1"/>
</dbReference>
<keyword evidence="8" id="KW-1133">Transmembrane helix</keyword>
<keyword evidence="5" id="KW-0732">Signal</keyword>
<dbReference type="AlphaFoldDB" id="A0A852GVK1"/>
<evidence type="ECO:0000256" key="11">
    <source>
        <dbReference type="ARBA" id="ARBA00023170"/>
    </source>
</evidence>
<dbReference type="PROSITE" id="PS50011">
    <property type="entry name" value="PROTEIN_KINASE_DOM"/>
    <property type="match status" value="1"/>
</dbReference>
<keyword evidence="15" id="KW-0141">cGMP biosynthesis</keyword>
<dbReference type="InterPro" id="IPR001828">
    <property type="entry name" value="ANF_lig-bd_rcpt"/>
</dbReference>
<dbReference type="FunFam" id="3.40.50.2300:FF:000111">
    <property type="entry name" value="Guanylate cyclase"/>
    <property type="match status" value="1"/>
</dbReference>
<dbReference type="Proteomes" id="UP000620207">
    <property type="component" value="Unassembled WGS sequence"/>
</dbReference>
<dbReference type="SUPFAM" id="SSF53822">
    <property type="entry name" value="Periplasmic binding protein-like I"/>
    <property type="match status" value="1"/>
</dbReference>
<evidence type="ECO:0000256" key="19">
    <source>
        <dbReference type="ARBA" id="ARBA00081035"/>
    </source>
</evidence>
<sequence>LTLAVVLPERNLTYPWAWPRVGPAVRLAAAAVNARPDLLPGFTLGWVFGSSEDRHGVCSEMAAPLAAVDLRLAHHPAAFLGPGCVYTAAPVARFTSHWRLPLVTAGAEAHGFDDKREQFGLTTRAGPSHRKLGELGVQLHRRFNWTRRALLVYWDEKVDDRPYFFAAEGLYVQLPTLRNLTVMDVVFRDGGNFSFIIQEIKQKGRIVYVCCAPETLRELMLQAGREGLTRGDYAFFYIDIFGASLQGSRFPEPQRPWKRGDRHDASARQAFEAVTIITYKEPENPEYQPFLARLKEEALAHFNFSMKDGLMNFIAAAFHDGVLLYAQALNETLERGGSVTNASAITRQMWNRTFYGVTGFLKIDENGDRESDYSLWDMDPARGDFQIVANYNGTTKKIQMVPGREIHWPGNVVPSDVPPCGFDNSDPLCRKGGDLPTDVPGGGGTGEGGTWRGLTLPSRRRKLQLEKELAAELWRIRWEDVQMSSLEKHLRSAGSKLTLSLVSTHAVPSPAPGTGTGLTPPPFPQRGSNYGSLMTTEGQFQVYAKTAYYKGNLVAVKHLNRKRIELTRKVLFELKHMRDVQNEHLTRFIGACTDPPNICILTEYCPRGSLQDILENESITLDWMFRYSLTHDIVKGMQFLHNGVIVSHGNLKSSNCVVDSRFVLKITDYGLESFRVAPDSEDSHALFAKKLWTAPELLRMESPPARGTQKGDVYSFGIILQEIALRNGVFYVEGLDLSPKEIIERVKSGERPSFRPSANVGCHMEELGQLMQHCWAEDVLERPDFNQIKVQLRKFNRESSSNILDNLLSRMEQYANNLEELVEERTQAYLEEKRKAEALLYQILP</sequence>
<dbReference type="SUPFAM" id="SSF56112">
    <property type="entry name" value="Protein kinase-like (PK-like)"/>
    <property type="match status" value="1"/>
</dbReference>
<dbReference type="PRINTS" id="PR00255">
    <property type="entry name" value="NATPEPTIDER"/>
</dbReference>
<evidence type="ECO:0000256" key="7">
    <source>
        <dbReference type="ARBA" id="ARBA00022858"/>
    </source>
</evidence>
<evidence type="ECO:0000256" key="10">
    <source>
        <dbReference type="ARBA" id="ARBA00023136"/>
    </source>
</evidence>
<dbReference type="GO" id="GO:0004016">
    <property type="term" value="F:adenylate cyclase activity"/>
    <property type="evidence" value="ECO:0007669"/>
    <property type="project" value="TreeGrafter"/>
</dbReference>
<evidence type="ECO:0000256" key="17">
    <source>
        <dbReference type="ARBA" id="ARBA00073407"/>
    </source>
</evidence>
<keyword evidence="6" id="KW-0547">Nucleotide-binding</keyword>
<accession>A0A852GVK1</accession>
<keyword evidence="10" id="KW-0472">Membrane</keyword>
<keyword evidence="11" id="KW-0675">Receptor</keyword>
<dbReference type="GO" id="GO:0004672">
    <property type="term" value="F:protein kinase activity"/>
    <property type="evidence" value="ECO:0007669"/>
    <property type="project" value="InterPro"/>
</dbReference>
<evidence type="ECO:0000256" key="21">
    <source>
        <dbReference type="SAM" id="Coils"/>
    </source>
</evidence>
<dbReference type="InterPro" id="IPR050401">
    <property type="entry name" value="Cyclic_nucleotide_synthase"/>
</dbReference>
<keyword evidence="21" id="KW-0175">Coiled coil</keyword>
<dbReference type="PROSITE" id="PS00458">
    <property type="entry name" value="ANF_RECEPTORS"/>
    <property type="match status" value="1"/>
</dbReference>
<dbReference type="GO" id="GO:0097746">
    <property type="term" value="P:blood vessel diameter maintenance"/>
    <property type="evidence" value="ECO:0007669"/>
    <property type="project" value="UniProtKB-KW"/>
</dbReference>
<evidence type="ECO:0000256" key="1">
    <source>
        <dbReference type="ARBA" id="ARBA00004479"/>
    </source>
</evidence>
<evidence type="ECO:0000313" key="23">
    <source>
        <dbReference type="EMBL" id="NXX07584.1"/>
    </source>
</evidence>
<dbReference type="InterPro" id="IPR001245">
    <property type="entry name" value="Ser-Thr/Tyr_kinase_cat_dom"/>
</dbReference>
<feature type="non-terminal residue" evidence="23">
    <location>
        <position position="1"/>
    </location>
</feature>
<dbReference type="FunFam" id="3.40.50.2300:FF:000153">
    <property type="entry name" value="Guanylate cyclase"/>
    <property type="match status" value="1"/>
</dbReference>
<evidence type="ECO:0000256" key="15">
    <source>
        <dbReference type="ARBA" id="ARBA00023293"/>
    </source>
</evidence>